<comment type="similarity">
    <text evidence="2">Belongs to the ERGIC family.</text>
</comment>
<feature type="transmembrane region" description="Helical" evidence="6">
    <location>
        <begin position="43"/>
        <end position="64"/>
    </location>
</feature>
<dbReference type="Pfam" id="PF13850">
    <property type="entry name" value="ERGIC_N"/>
    <property type="match status" value="1"/>
</dbReference>
<feature type="domain" description="Endoplasmic reticulum vesicle transporter N-terminal" evidence="8">
    <location>
        <begin position="48"/>
        <end position="116"/>
    </location>
</feature>
<dbReference type="OrthoDB" id="10266265at2759"/>
<dbReference type="Proteomes" id="UP000193986">
    <property type="component" value="Unassembled WGS sequence"/>
</dbReference>
<dbReference type="STRING" id="71784.A0A1Y2AP99"/>
<dbReference type="AlphaFoldDB" id="A0A1Y2AP99"/>
<dbReference type="GO" id="GO:0005789">
    <property type="term" value="C:endoplasmic reticulum membrane"/>
    <property type="evidence" value="ECO:0007669"/>
    <property type="project" value="TreeGrafter"/>
</dbReference>
<evidence type="ECO:0000256" key="4">
    <source>
        <dbReference type="ARBA" id="ARBA00022989"/>
    </source>
</evidence>
<feature type="domain" description="Endoplasmic reticulum vesicle transporter C-terminal" evidence="7">
    <location>
        <begin position="162"/>
        <end position="415"/>
    </location>
</feature>
<evidence type="ECO:0000256" key="6">
    <source>
        <dbReference type="SAM" id="Phobius"/>
    </source>
</evidence>
<reference evidence="9 10" key="1">
    <citation type="submission" date="2016-07" db="EMBL/GenBank/DDBJ databases">
        <title>Pervasive Adenine N6-methylation of Active Genes in Fungi.</title>
        <authorList>
            <consortium name="DOE Joint Genome Institute"/>
            <person name="Mondo S.J."/>
            <person name="Dannebaum R.O."/>
            <person name="Kuo R.C."/>
            <person name="Labutti K."/>
            <person name="Haridas S."/>
            <person name="Kuo A."/>
            <person name="Salamov A."/>
            <person name="Ahrendt S.R."/>
            <person name="Lipzen A."/>
            <person name="Sullivan W."/>
            <person name="Andreopoulos W.B."/>
            <person name="Clum A."/>
            <person name="Lindquist E."/>
            <person name="Daum C."/>
            <person name="Ramamoorthy G.K."/>
            <person name="Gryganskyi A."/>
            <person name="Culley D."/>
            <person name="Magnuson J.K."/>
            <person name="James T.Y."/>
            <person name="O'Malley M.A."/>
            <person name="Stajich J.E."/>
            <person name="Spatafora J.W."/>
            <person name="Visel A."/>
            <person name="Grigoriev I.V."/>
        </authorList>
    </citation>
    <scope>NUCLEOTIDE SEQUENCE [LARGE SCALE GENOMIC DNA]</scope>
    <source>
        <strain evidence="9 10">68-887.2</strain>
    </source>
</reference>
<dbReference type="GO" id="GO:0030134">
    <property type="term" value="C:COPII-coated ER to Golgi transport vesicle"/>
    <property type="evidence" value="ECO:0007669"/>
    <property type="project" value="TreeGrafter"/>
</dbReference>
<proteinExistence type="inferred from homology"/>
<gene>
    <name evidence="9" type="ORF">BCR39DRAFT_547109</name>
</gene>
<dbReference type="InParanoid" id="A0A1Y2AP99"/>
<evidence type="ECO:0000313" key="9">
    <source>
        <dbReference type="EMBL" id="ORY24393.1"/>
    </source>
</evidence>
<sequence>MGRNGFMGGITGLDAFGKTMEDVKIKTRTGALCKSRPSCRWTLIAQLGTVTFISLSIILTSVMLEFIDYRRIHIEPSIVVDRSRGEKLVIEMDVTFPRVPCYLLSLDVMDISGEHQSDLEHDISKTRVDKNGKEIETSKSGLLKGDVERANLNRDPNYCGSCYGATPPENGCCNSCEEVREAYVRKGWSFNDPTGIEQCVEEGWMDKMMEQNTEGCRITGRVRVNKVIGNLHFSPGRSFQNNMMQIQELVPYLKDSNHHDFAHTIHKFRFAADVPERQEAEYLPQEMATRKSLGIVDPLEGVNVRTDELKSDFMFQYFLKVVSTNFVYLNGQEIPTHQYSVTQYERDLKAGNAPGRDGHGHMTSHGVMGVPGLYLNFEISPMKVIHTETRQSFAHFLTSTCAIIGGVLTVASLVDSFIFSSAKRLQARDEGFAGPGGKML</sequence>
<organism evidence="9 10">
    <name type="scientific">Naematelia encephala</name>
    <dbReference type="NCBI Taxonomy" id="71784"/>
    <lineage>
        <taxon>Eukaryota</taxon>
        <taxon>Fungi</taxon>
        <taxon>Dikarya</taxon>
        <taxon>Basidiomycota</taxon>
        <taxon>Agaricomycotina</taxon>
        <taxon>Tremellomycetes</taxon>
        <taxon>Tremellales</taxon>
        <taxon>Naemateliaceae</taxon>
        <taxon>Naematelia</taxon>
    </lineage>
</organism>
<dbReference type="InterPro" id="IPR039542">
    <property type="entry name" value="Erv_N"/>
</dbReference>
<evidence type="ECO:0000259" key="7">
    <source>
        <dbReference type="Pfam" id="PF07970"/>
    </source>
</evidence>
<keyword evidence="3 6" id="KW-0812">Transmembrane</keyword>
<keyword evidence="10" id="KW-1185">Reference proteome</keyword>
<protein>
    <submittedName>
        <fullName evidence="9">ER to Golgi transport-related protein</fullName>
    </submittedName>
</protein>
<evidence type="ECO:0000256" key="3">
    <source>
        <dbReference type="ARBA" id="ARBA00022692"/>
    </source>
</evidence>
<evidence type="ECO:0000259" key="8">
    <source>
        <dbReference type="Pfam" id="PF13850"/>
    </source>
</evidence>
<dbReference type="EMBL" id="MCFC01000068">
    <property type="protein sequence ID" value="ORY24393.1"/>
    <property type="molecule type" value="Genomic_DNA"/>
</dbReference>
<accession>A0A1Y2AP99</accession>
<evidence type="ECO:0000313" key="10">
    <source>
        <dbReference type="Proteomes" id="UP000193986"/>
    </source>
</evidence>
<dbReference type="GO" id="GO:0006888">
    <property type="term" value="P:endoplasmic reticulum to Golgi vesicle-mediated transport"/>
    <property type="evidence" value="ECO:0007669"/>
    <property type="project" value="TreeGrafter"/>
</dbReference>
<dbReference type="FunCoup" id="A0A1Y2AP99">
    <property type="interactions" value="345"/>
</dbReference>
<evidence type="ECO:0000256" key="1">
    <source>
        <dbReference type="ARBA" id="ARBA00004141"/>
    </source>
</evidence>
<evidence type="ECO:0000256" key="5">
    <source>
        <dbReference type="ARBA" id="ARBA00023136"/>
    </source>
</evidence>
<keyword evidence="5 6" id="KW-0472">Membrane</keyword>
<dbReference type="GO" id="GO:0006890">
    <property type="term" value="P:retrograde vesicle-mediated transport, Golgi to endoplasmic reticulum"/>
    <property type="evidence" value="ECO:0007669"/>
    <property type="project" value="TreeGrafter"/>
</dbReference>
<dbReference type="Pfam" id="PF07970">
    <property type="entry name" value="COPIIcoated_ERV"/>
    <property type="match status" value="1"/>
</dbReference>
<dbReference type="PANTHER" id="PTHR10984">
    <property type="entry name" value="ENDOPLASMIC RETICULUM-GOLGI INTERMEDIATE COMPARTMENT PROTEIN"/>
    <property type="match status" value="1"/>
</dbReference>
<comment type="subcellular location">
    <subcellularLocation>
        <location evidence="1">Membrane</location>
        <topology evidence="1">Multi-pass membrane protein</topology>
    </subcellularLocation>
</comment>
<dbReference type="InterPro" id="IPR012936">
    <property type="entry name" value="Erv_C"/>
</dbReference>
<feature type="transmembrane region" description="Helical" evidence="6">
    <location>
        <begin position="393"/>
        <end position="418"/>
    </location>
</feature>
<dbReference type="InterPro" id="IPR045888">
    <property type="entry name" value="Erv"/>
</dbReference>
<keyword evidence="4 6" id="KW-1133">Transmembrane helix</keyword>
<dbReference type="GO" id="GO:0000139">
    <property type="term" value="C:Golgi membrane"/>
    <property type="evidence" value="ECO:0007669"/>
    <property type="project" value="TreeGrafter"/>
</dbReference>
<comment type="caution">
    <text evidence="9">The sequence shown here is derived from an EMBL/GenBank/DDBJ whole genome shotgun (WGS) entry which is preliminary data.</text>
</comment>
<dbReference type="PANTHER" id="PTHR10984:SF25">
    <property type="entry name" value="ENDOPLASMIC RETICULUM-GOLGI INTERMEDIATE COMPARTMENT PROTEIN 3"/>
    <property type="match status" value="1"/>
</dbReference>
<evidence type="ECO:0000256" key="2">
    <source>
        <dbReference type="ARBA" id="ARBA00005648"/>
    </source>
</evidence>
<name>A0A1Y2AP99_9TREE</name>